<dbReference type="PANTHER" id="PTHR42820:SF21">
    <property type="entry name" value="SHORT-CHAIN DEHYDROGENASE REDUCTASE 3B-LIKE"/>
    <property type="match status" value="1"/>
</dbReference>
<evidence type="ECO:0000313" key="3">
    <source>
        <dbReference type="Proteomes" id="UP001141806"/>
    </source>
</evidence>
<comment type="caution">
    <text evidence="2">The sequence shown here is derived from an EMBL/GenBank/DDBJ whole genome shotgun (WGS) entry which is preliminary data.</text>
</comment>
<dbReference type="FunFam" id="3.40.50.720:FF:000084">
    <property type="entry name" value="Short-chain dehydrogenase reductase"/>
    <property type="match status" value="1"/>
</dbReference>
<dbReference type="EMBL" id="JAMYWD010000012">
    <property type="protein sequence ID" value="KAJ4951342.1"/>
    <property type="molecule type" value="Genomic_DNA"/>
</dbReference>
<dbReference type="AlphaFoldDB" id="A0A9Q0GSR6"/>
<protein>
    <submittedName>
        <fullName evidence="2">Uncharacterized protein</fullName>
    </submittedName>
</protein>
<dbReference type="InterPro" id="IPR002347">
    <property type="entry name" value="SDR_fam"/>
</dbReference>
<dbReference type="Proteomes" id="UP001141806">
    <property type="component" value="Unassembled WGS sequence"/>
</dbReference>
<dbReference type="InterPro" id="IPR036291">
    <property type="entry name" value="NAD(P)-bd_dom_sf"/>
</dbReference>
<dbReference type="Gene3D" id="3.40.50.720">
    <property type="entry name" value="NAD(P)-binding Rossmann-like Domain"/>
    <property type="match status" value="1"/>
</dbReference>
<gene>
    <name evidence="2" type="ORF">NE237_028174</name>
</gene>
<keyword evidence="3" id="KW-1185">Reference proteome</keyword>
<organism evidence="2 3">
    <name type="scientific">Protea cynaroides</name>
    <dbReference type="NCBI Taxonomy" id="273540"/>
    <lineage>
        <taxon>Eukaryota</taxon>
        <taxon>Viridiplantae</taxon>
        <taxon>Streptophyta</taxon>
        <taxon>Embryophyta</taxon>
        <taxon>Tracheophyta</taxon>
        <taxon>Spermatophyta</taxon>
        <taxon>Magnoliopsida</taxon>
        <taxon>Proteales</taxon>
        <taxon>Proteaceae</taxon>
        <taxon>Protea</taxon>
    </lineage>
</organism>
<dbReference type="OrthoDB" id="294295at2759"/>
<proteinExistence type="inferred from homology"/>
<evidence type="ECO:0000313" key="2">
    <source>
        <dbReference type="EMBL" id="KAJ4951342.1"/>
    </source>
</evidence>
<evidence type="ECO:0000256" key="1">
    <source>
        <dbReference type="ARBA" id="ARBA00006484"/>
    </source>
</evidence>
<name>A0A9Q0GSR6_9MAGN</name>
<sequence length="246" mass="25941">MDDSSLHKKVQGKVAIVTRGASGIGEATAHLFADHGTLMVVIADIQDEQGQQVATSIGINRCTYVPCDVTDEDQVNNDGILNNDQKILELDPFALDRLFAVNVRGMAACVKHAGRAMVDSGVRGSIICTASAVASIGTRRHTDYIMSKHAVLGLIRSASLQLGMYGIRMNCVSPALVATPMTCKAYGMDMESVGKVSSSHISLEGMVLKVDHVAEAVLFLASDASASFTGHDLAVDGGFLASKALF</sequence>
<comment type="similarity">
    <text evidence="1">Belongs to the short-chain dehydrogenases/reductases (SDR) family.</text>
</comment>
<dbReference type="SUPFAM" id="SSF51735">
    <property type="entry name" value="NAD(P)-binding Rossmann-fold domains"/>
    <property type="match status" value="1"/>
</dbReference>
<dbReference type="PANTHER" id="PTHR42820">
    <property type="entry name" value="SHORT-CHAIN DEHYDROGENASE REDUCTASE"/>
    <property type="match status" value="1"/>
</dbReference>
<dbReference type="PRINTS" id="PR00081">
    <property type="entry name" value="GDHRDH"/>
</dbReference>
<accession>A0A9Q0GSR6</accession>
<dbReference type="Pfam" id="PF13561">
    <property type="entry name" value="adh_short_C2"/>
    <property type="match status" value="1"/>
</dbReference>
<reference evidence="2" key="1">
    <citation type="journal article" date="2023" name="Plant J.">
        <title>The genome of the king protea, Protea cynaroides.</title>
        <authorList>
            <person name="Chang J."/>
            <person name="Duong T.A."/>
            <person name="Schoeman C."/>
            <person name="Ma X."/>
            <person name="Roodt D."/>
            <person name="Barker N."/>
            <person name="Li Z."/>
            <person name="Van de Peer Y."/>
            <person name="Mizrachi E."/>
        </authorList>
    </citation>
    <scope>NUCLEOTIDE SEQUENCE</scope>
    <source>
        <tissue evidence="2">Young leaves</tissue>
    </source>
</reference>